<protein>
    <recommendedName>
        <fullName evidence="4">Variable surface protein</fullName>
    </recommendedName>
</protein>
<keyword evidence="1" id="KW-1133">Transmembrane helix</keyword>
<evidence type="ECO:0008006" key="4">
    <source>
        <dbReference type="Google" id="ProtNLM"/>
    </source>
</evidence>
<feature type="transmembrane region" description="Helical" evidence="1">
    <location>
        <begin position="234"/>
        <end position="255"/>
    </location>
</feature>
<evidence type="ECO:0000313" key="2">
    <source>
        <dbReference type="EMBL" id="KMZ89391.1"/>
    </source>
</evidence>
<feature type="transmembrane region" description="Helical" evidence="1">
    <location>
        <begin position="15"/>
        <end position="34"/>
    </location>
</feature>
<keyword evidence="1" id="KW-0472">Membrane</keyword>
<dbReference type="EMBL" id="KQ234713">
    <property type="protein sequence ID" value="KMZ89391.1"/>
    <property type="molecule type" value="Genomic_DNA"/>
</dbReference>
<dbReference type="Pfam" id="PF12420">
    <property type="entry name" value="DUF3671"/>
    <property type="match status" value="1"/>
</dbReference>
<evidence type="ECO:0000313" key="3">
    <source>
        <dbReference type="Proteomes" id="UP000053327"/>
    </source>
</evidence>
<dbReference type="InterPro" id="IPR022139">
    <property type="entry name" value="Fam-L/Fam-M-like_plasmodium"/>
</dbReference>
<sequence>MISLSNYYQGINLKFTTFLKTSLFIFLIWTYITYRDMGIFPKSLENKYAYGNILNINHHRLLAKHELHRKLGYTGTGAQLLRDSIGKNKEKVTDNISISSQLNNKGSNNFDTYMENYKRRYEKKKGLSKLDCYCEKKVFDKLNYIHSLSDKMRNDKKGFKKKILKKYGKVFIILTLIPALGIIYHIFLGFGKKLRFVLKFCLVEEHYKSMKHTQVGCNDLDLKLWESTLKNIKILYLIFIFTVITIFLLLFIYILTKIIKYEKLKAGKGKMNRKEYICFCKEFFNIN</sequence>
<feature type="transmembrane region" description="Helical" evidence="1">
    <location>
        <begin position="170"/>
        <end position="190"/>
    </location>
</feature>
<dbReference type="Proteomes" id="UP000053327">
    <property type="component" value="Unassembled WGS sequence"/>
</dbReference>
<gene>
    <name evidence="2" type="ORF">PVBG_05987</name>
</gene>
<dbReference type="AlphaFoldDB" id="A0A0J9T2Z0"/>
<organism evidence="2 3">
    <name type="scientific">Plasmodium vivax (strain Brazil I)</name>
    <dbReference type="NCBI Taxonomy" id="1033975"/>
    <lineage>
        <taxon>Eukaryota</taxon>
        <taxon>Sar</taxon>
        <taxon>Alveolata</taxon>
        <taxon>Apicomplexa</taxon>
        <taxon>Aconoidasida</taxon>
        <taxon>Haemosporida</taxon>
        <taxon>Plasmodiidae</taxon>
        <taxon>Plasmodium</taxon>
        <taxon>Plasmodium (Plasmodium)</taxon>
    </lineage>
</organism>
<accession>A0A0J9T2Z0</accession>
<reference evidence="2 3" key="1">
    <citation type="submission" date="2011-08" db="EMBL/GenBank/DDBJ databases">
        <title>The Genome Sequence of Plasmodium vivax Brazil I.</title>
        <authorList>
            <consortium name="The Broad Institute Genome Sequencing Platform"/>
            <consortium name="The Broad Institute Genome Sequencing Center for Infectious Disease"/>
            <person name="Neafsey D."/>
            <person name="Carlton J."/>
            <person name="Barnwell J."/>
            <person name="Collins W."/>
            <person name="Escalante A."/>
            <person name="Mullikin J."/>
            <person name="Saul A."/>
            <person name="Guigo R."/>
            <person name="Camara F."/>
            <person name="Young S.K."/>
            <person name="Zeng Q."/>
            <person name="Gargeya S."/>
            <person name="Fitzgerald M."/>
            <person name="Haas B."/>
            <person name="Abouelleil A."/>
            <person name="Alvarado L."/>
            <person name="Arachchi H.M."/>
            <person name="Berlin A."/>
            <person name="Brown A."/>
            <person name="Chapman S.B."/>
            <person name="Chen Z."/>
            <person name="Dunbar C."/>
            <person name="Freedman E."/>
            <person name="Gearin G."/>
            <person name="Gellesch M."/>
            <person name="Goldberg J."/>
            <person name="Griggs A."/>
            <person name="Gujja S."/>
            <person name="Heiman D."/>
            <person name="Howarth C."/>
            <person name="Larson L."/>
            <person name="Lui A."/>
            <person name="MacDonald P.J.P."/>
            <person name="Montmayeur A."/>
            <person name="Murphy C."/>
            <person name="Neiman D."/>
            <person name="Pearson M."/>
            <person name="Priest M."/>
            <person name="Roberts A."/>
            <person name="Saif S."/>
            <person name="Shea T."/>
            <person name="Shenoy N."/>
            <person name="Sisk P."/>
            <person name="Stolte C."/>
            <person name="Sykes S."/>
            <person name="Wortman J."/>
            <person name="Nusbaum C."/>
            <person name="Birren B."/>
        </authorList>
    </citation>
    <scope>NUCLEOTIDE SEQUENCE [LARGE SCALE GENOMIC DNA]</scope>
    <source>
        <strain evidence="2 3">Brazil I</strain>
    </source>
</reference>
<name>A0A0J9T2Z0_PLAV1</name>
<keyword evidence="1" id="KW-0812">Transmembrane</keyword>
<proteinExistence type="predicted"/>
<evidence type="ECO:0000256" key="1">
    <source>
        <dbReference type="SAM" id="Phobius"/>
    </source>
</evidence>